<reference evidence="1 2" key="1">
    <citation type="submission" date="2018-05" db="EMBL/GenBank/DDBJ databases">
        <title>Genome sequences of two Antarctic strains of Pseudomonas prosekii: insights into adaptation to extreme conditions.</title>
        <authorList>
            <person name="Snopkova K."/>
            <person name="Dufkova K."/>
            <person name="Cejkova D."/>
            <person name="Sedlacek I."/>
            <person name="Smajs D."/>
        </authorList>
    </citation>
    <scope>NUCLEOTIDE SEQUENCE [LARGE SCALE GENOMIC DNA]</scope>
    <source>
        <strain evidence="1 2">P2673</strain>
    </source>
</reference>
<dbReference type="OrthoDB" id="6506350at2"/>
<organism evidence="1 2">
    <name type="scientific">Pseudomonas prosekii</name>
    <dbReference type="NCBI Taxonomy" id="1148509"/>
    <lineage>
        <taxon>Bacteria</taxon>
        <taxon>Pseudomonadati</taxon>
        <taxon>Pseudomonadota</taxon>
        <taxon>Gammaproteobacteria</taxon>
        <taxon>Pseudomonadales</taxon>
        <taxon>Pseudomonadaceae</taxon>
        <taxon>Pseudomonas</taxon>
    </lineage>
</organism>
<evidence type="ECO:0000313" key="2">
    <source>
        <dbReference type="Proteomes" id="UP000245056"/>
    </source>
</evidence>
<dbReference type="Proteomes" id="UP000245056">
    <property type="component" value="Unassembled WGS sequence"/>
</dbReference>
<dbReference type="Gene3D" id="3.30.2020.40">
    <property type="entry name" value="Uncharacterised protein PF10387, DUF2442"/>
    <property type="match status" value="1"/>
</dbReference>
<dbReference type="Pfam" id="PF10387">
    <property type="entry name" value="DUF2442"/>
    <property type="match status" value="1"/>
</dbReference>
<proteinExistence type="predicted"/>
<dbReference type="InterPro" id="IPR018841">
    <property type="entry name" value="DUF2442"/>
</dbReference>
<dbReference type="EMBL" id="QFAW01000063">
    <property type="protein sequence ID" value="PWE39063.1"/>
    <property type="molecule type" value="Genomic_DNA"/>
</dbReference>
<dbReference type="AlphaFoldDB" id="A0A2U2D0K0"/>
<name>A0A2U2D0K0_9PSED</name>
<dbReference type="RefSeq" id="WP_109522448.1">
    <property type="nucleotide sequence ID" value="NZ_QFAW01000063.1"/>
</dbReference>
<accession>A0A2U2D0K0</accession>
<comment type="caution">
    <text evidence="1">The sequence shown here is derived from an EMBL/GenBank/DDBJ whole genome shotgun (WGS) entry which is preliminary data.</text>
</comment>
<sequence length="109" mass="11948">MKTTTAQDPVDEPITEAVLDEAIERGHLRQKNSRQATAVNYRDSCLTVSFKDGSSVRLPVKRYSEFDGFGVKDFANLKVGFSGAALCNEQLDLHISIAGMLSAQVEITQ</sequence>
<evidence type="ECO:0008006" key="3">
    <source>
        <dbReference type="Google" id="ProtNLM"/>
    </source>
</evidence>
<protein>
    <recommendedName>
        <fullName evidence="3">DUF2442 domain-containing protein</fullName>
    </recommendedName>
</protein>
<evidence type="ECO:0000313" key="1">
    <source>
        <dbReference type="EMBL" id="PWE39063.1"/>
    </source>
</evidence>
<gene>
    <name evidence="1" type="ORF">C9I49_26980</name>
</gene>